<proteinExistence type="predicted"/>
<dbReference type="Gene3D" id="3.90.25.10">
    <property type="entry name" value="UDP-galactose 4-epimerase, domain 1"/>
    <property type="match status" value="1"/>
</dbReference>
<protein>
    <submittedName>
        <fullName evidence="1">Uncharacterized protein</fullName>
    </submittedName>
</protein>
<gene>
    <name evidence="1" type="ORF">HH214_07235</name>
</gene>
<reference evidence="1 2" key="1">
    <citation type="submission" date="2020-04" db="EMBL/GenBank/DDBJ databases">
        <title>Genome sequencing of novel species.</title>
        <authorList>
            <person name="Heo J."/>
            <person name="Kim S.-J."/>
            <person name="Kim J.-S."/>
            <person name="Hong S.-B."/>
            <person name="Kwon S.-W."/>
        </authorList>
    </citation>
    <scope>NUCLEOTIDE SEQUENCE [LARGE SCALE GENOMIC DNA]</scope>
    <source>
        <strain evidence="1 2">F39-2</strain>
    </source>
</reference>
<evidence type="ECO:0000313" key="1">
    <source>
        <dbReference type="EMBL" id="QJD95676.1"/>
    </source>
</evidence>
<dbReference type="EMBL" id="CP051682">
    <property type="protein sequence ID" value="QJD95676.1"/>
    <property type="molecule type" value="Genomic_DNA"/>
</dbReference>
<dbReference type="RefSeq" id="WP_169606684.1">
    <property type="nucleotide sequence ID" value="NZ_CP051682.1"/>
</dbReference>
<dbReference type="Proteomes" id="UP000503278">
    <property type="component" value="Chromosome"/>
</dbReference>
<dbReference type="KEGG" id="mrob:HH214_07235"/>
<accession>A0A7L5E5P6</accession>
<name>A0A7L5E5P6_9SPHI</name>
<organism evidence="1 2">
    <name type="scientific">Mucilaginibacter robiniae</name>
    <dbReference type="NCBI Taxonomy" id="2728022"/>
    <lineage>
        <taxon>Bacteria</taxon>
        <taxon>Pseudomonadati</taxon>
        <taxon>Bacteroidota</taxon>
        <taxon>Sphingobacteriia</taxon>
        <taxon>Sphingobacteriales</taxon>
        <taxon>Sphingobacteriaceae</taxon>
        <taxon>Mucilaginibacter</taxon>
    </lineage>
</organism>
<evidence type="ECO:0000313" key="2">
    <source>
        <dbReference type="Proteomes" id="UP000503278"/>
    </source>
</evidence>
<sequence length="132" mass="14599">MILLIVNQIAEIVLGIQSKLTLPNLDTWVSVASATETISLRELTRLAFLETGVEVEFSGKGAHEKGVVIDMDIDRMKVLGLNPDILKFGQTVIKVNVLQEKGEWITLNAEETSKPIEMWLADAVQSALNLLR</sequence>
<keyword evidence="2" id="KW-1185">Reference proteome</keyword>
<dbReference type="AlphaFoldDB" id="A0A7L5E5P6"/>